<evidence type="ECO:0000256" key="1">
    <source>
        <dbReference type="ARBA" id="ARBA00004651"/>
    </source>
</evidence>
<feature type="transmembrane region" description="Helical" evidence="7">
    <location>
        <begin position="291"/>
        <end position="314"/>
    </location>
</feature>
<feature type="transmembrane region" description="Helical" evidence="7">
    <location>
        <begin position="348"/>
        <end position="370"/>
    </location>
</feature>
<evidence type="ECO:0000256" key="3">
    <source>
        <dbReference type="ARBA" id="ARBA00022692"/>
    </source>
</evidence>
<accession>A0A4Y6RHB7</accession>
<dbReference type="KEGG" id="jas:FJQ89_16035"/>
<feature type="transmembrane region" description="Helical" evidence="7">
    <location>
        <begin position="382"/>
        <end position="409"/>
    </location>
</feature>
<evidence type="ECO:0000256" key="7">
    <source>
        <dbReference type="SAM" id="Phobius"/>
    </source>
</evidence>
<dbReference type="PROSITE" id="PS51257">
    <property type="entry name" value="PROKAR_LIPOPROTEIN"/>
    <property type="match status" value="1"/>
</dbReference>
<dbReference type="RefSeq" id="WP_141170894.1">
    <property type="nucleotide sequence ID" value="NZ_CP041185.1"/>
</dbReference>
<keyword evidence="11" id="KW-1185">Reference proteome</keyword>
<comment type="subcellular location">
    <subcellularLocation>
        <location evidence="1">Cell membrane</location>
        <topology evidence="1">Multi-pass membrane protein</topology>
    </subcellularLocation>
</comment>
<keyword evidence="2" id="KW-1003">Cell membrane</keyword>
<dbReference type="PANTHER" id="PTHR30572">
    <property type="entry name" value="MEMBRANE COMPONENT OF TRANSPORTER-RELATED"/>
    <property type="match status" value="1"/>
</dbReference>
<evidence type="ECO:0000313" key="10">
    <source>
        <dbReference type="EMBL" id="QDG71760.1"/>
    </source>
</evidence>
<protein>
    <submittedName>
        <fullName evidence="10">FtsX-like permease family protein</fullName>
    </submittedName>
</protein>
<organism evidence="10 11">
    <name type="scientific">Janthinobacterium tructae</name>
    <dbReference type="NCBI Taxonomy" id="2590869"/>
    <lineage>
        <taxon>Bacteria</taxon>
        <taxon>Pseudomonadati</taxon>
        <taxon>Pseudomonadota</taxon>
        <taxon>Betaproteobacteria</taxon>
        <taxon>Burkholderiales</taxon>
        <taxon>Oxalobacteraceae</taxon>
        <taxon>Janthinobacterium</taxon>
    </lineage>
</organism>
<dbReference type="GO" id="GO:0005886">
    <property type="term" value="C:plasma membrane"/>
    <property type="evidence" value="ECO:0007669"/>
    <property type="project" value="UniProtKB-SubCell"/>
</dbReference>
<feature type="domain" description="ABC3 transporter permease C-terminal" evidence="8">
    <location>
        <begin position="677"/>
        <end position="789"/>
    </location>
</feature>
<feature type="transmembrane region" description="Helical" evidence="7">
    <location>
        <begin position="430"/>
        <end position="455"/>
    </location>
</feature>
<reference evidence="10 11" key="1">
    <citation type="submission" date="2019-06" db="EMBL/GenBank/DDBJ databases">
        <title>Complete genome sequence of Janthinobacterium sp. SNU WT3 isolated from diseased rainbow trout.</title>
        <authorList>
            <person name="Oh W.T."/>
            <person name="Park S.C."/>
        </authorList>
    </citation>
    <scope>NUCLEOTIDE SEQUENCE [LARGE SCALE GENOMIC DNA]</scope>
    <source>
        <strain evidence="10 11">SNU WT3</strain>
    </source>
</reference>
<proteinExistence type="inferred from homology"/>
<feature type="domain" description="ABC3 transporter permease C-terminal" evidence="8">
    <location>
        <begin position="298"/>
        <end position="410"/>
    </location>
</feature>
<evidence type="ECO:0000256" key="6">
    <source>
        <dbReference type="ARBA" id="ARBA00038076"/>
    </source>
</evidence>
<dbReference type="InterPro" id="IPR025857">
    <property type="entry name" value="MacB_PCD"/>
</dbReference>
<dbReference type="InterPro" id="IPR003838">
    <property type="entry name" value="ABC3_permease_C"/>
</dbReference>
<sequence length="796" mass="85093">MKAADFRIGWRLLAQQRGASAAVILGLAVGFAACFLLLGFVGYSLGYDSQVPQRERVLLVKQRINLFIRPEWQNFAYLSLRDVAQRSGAVGMASIVKELDLTVQRGERPYALNVQAVDADFASLFGITALQGDLRSALAQPDAVALTQTAARKLFADASALGQLLQIGGVTLKVRAILPDHQRNTSVPYEVLVGTLSSAWPAAQREVAFSGTGRGAIYLQLRPGADPGALAALLQQAVNDSPQDRQVRGASMGRALAGRNVTDIALLPLAQAYFDADLYHSRAAARHGQRASVVGLAVLALLILALAVINYVNLSTVRTLRRQREIGVRKLLGAGAARLVQQFLAESVLTALLAAAAGLLLAWLALPLFAELVQRPLDDMFTAWRCAGALLFGVLTGLCAGAYPAWCALHVRPGPALAGRGNSETATGLWLRRVLTVLQFGAAMALCAATLAVGWQSWYGSHASPGFTPDGLLVLDLPPGSEDSPQARAFEEALARLPGIAGVAGIAEAVGRDGSKVVGSVRTRDGRDVRLEYKPMTPGWFALHRIVPLHGRLFDVAQDRIGSQVVVLNAAAALALGYPTPQAAVGQAMPDGQVIIGIAPPIRFQDMRQAAQPMLFDLRHGGALSLRSNDDVAAAHARIEPLWRRYFPQRMLELRTAQSLLAQMYAEDLRLARMLGLASLIAMLLAAFGIYVLSAYSVQRRSREIVLRKLHGAGRAAIARLVGREFMLLLAAGAVLGLPLAALGIARYLAGFVERAPVGAWPLAVALLLAMLVALLATVRHTWLAMRMAPAQALRD</sequence>
<keyword evidence="3 7" id="KW-0812">Transmembrane</keyword>
<feature type="transmembrane region" description="Helical" evidence="7">
    <location>
        <begin position="674"/>
        <end position="698"/>
    </location>
</feature>
<comment type="similarity">
    <text evidence="6">Belongs to the ABC-4 integral membrane protein family.</text>
</comment>
<evidence type="ECO:0000256" key="5">
    <source>
        <dbReference type="ARBA" id="ARBA00023136"/>
    </source>
</evidence>
<keyword evidence="5 7" id="KW-0472">Membrane</keyword>
<dbReference type="Pfam" id="PF02687">
    <property type="entry name" value="FtsX"/>
    <property type="match status" value="2"/>
</dbReference>
<feature type="transmembrane region" description="Helical" evidence="7">
    <location>
        <begin position="758"/>
        <end position="779"/>
    </location>
</feature>
<evidence type="ECO:0000259" key="8">
    <source>
        <dbReference type="Pfam" id="PF02687"/>
    </source>
</evidence>
<dbReference type="Pfam" id="PF12704">
    <property type="entry name" value="MacB_PCD"/>
    <property type="match status" value="2"/>
</dbReference>
<feature type="transmembrane region" description="Helical" evidence="7">
    <location>
        <begin position="21"/>
        <end position="45"/>
    </location>
</feature>
<evidence type="ECO:0000259" key="9">
    <source>
        <dbReference type="Pfam" id="PF12704"/>
    </source>
</evidence>
<gene>
    <name evidence="10" type="ORF">FJQ89_16035</name>
</gene>
<dbReference type="PANTHER" id="PTHR30572:SF4">
    <property type="entry name" value="ABC TRANSPORTER PERMEASE YTRF"/>
    <property type="match status" value="1"/>
</dbReference>
<feature type="transmembrane region" description="Helical" evidence="7">
    <location>
        <begin position="726"/>
        <end position="746"/>
    </location>
</feature>
<dbReference type="OrthoDB" id="9770036at2"/>
<evidence type="ECO:0000313" key="11">
    <source>
        <dbReference type="Proteomes" id="UP000316665"/>
    </source>
</evidence>
<dbReference type="GO" id="GO:0022857">
    <property type="term" value="F:transmembrane transporter activity"/>
    <property type="evidence" value="ECO:0007669"/>
    <property type="project" value="TreeGrafter"/>
</dbReference>
<evidence type="ECO:0000256" key="4">
    <source>
        <dbReference type="ARBA" id="ARBA00022989"/>
    </source>
</evidence>
<feature type="domain" description="MacB-like periplasmic core" evidence="9">
    <location>
        <begin position="20"/>
        <end position="236"/>
    </location>
</feature>
<name>A0A4Y6RHB7_9BURK</name>
<dbReference type="Proteomes" id="UP000316665">
    <property type="component" value="Chromosome"/>
</dbReference>
<dbReference type="AlphaFoldDB" id="A0A4Y6RHB7"/>
<evidence type="ECO:0000256" key="2">
    <source>
        <dbReference type="ARBA" id="ARBA00022475"/>
    </source>
</evidence>
<dbReference type="InterPro" id="IPR050250">
    <property type="entry name" value="Macrolide_Exporter_MacB"/>
</dbReference>
<feature type="domain" description="MacB-like periplasmic core" evidence="9">
    <location>
        <begin position="472"/>
        <end position="641"/>
    </location>
</feature>
<dbReference type="EMBL" id="CP041185">
    <property type="protein sequence ID" value="QDG71760.1"/>
    <property type="molecule type" value="Genomic_DNA"/>
</dbReference>
<keyword evidence="4 7" id="KW-1133">Transmembrane helix</keyword>